<comment type="similarity">
    <text evidence="4">Belongs to the DASH complex DAM1 family.</text>
</comment>
<dbReference type="RefSeq" id="XP_028480269.1">
    <property type="nucleotide sequence ID" value="XM_028616412.1"/>
</dbReference>
<keyword evidence="17" id="KW-1185">Reference proteome</keyword>
<dbReference type="GO" id="GO:0042729">
    <property type="term" value="C:DASH complex"/>
    <property type="evidence" value="ECO:0007669"/>
    <property type="project" value="InterPro"/>
</dbReference>
<evidence type="ECO:0000256" key="4">
    <source>
        <dbReference type="ARBA" id="ARBA00010073"/>
    </source>
</evidence>
<dbReference type="PANTHER" id="PTHR28113">
    <property type="entry name" value="DASH COMPLEX SUBUNIT DAM1"/>
    <property type="match status" value="1"/>
</dbReference>
<keyword evidence="11" id="KW-0206">Cytoskeleton</keyword>
<evidence type="ECO:0000256" key="9">
    <source>
        <dbReference type="ARBA" id="ARBA00022829"/>
    </source>
</evidence>
<keyword evidence="13" id="KW-0137">Centromere</keyword>
<feature type="region of interest" description="Disordered" evidence="15">
    <location>
        <begin position="111"/>
        <end position="195"/>
    </location>
</feature>
<evidence type="ECO:0000256" key="15">
    <source>
        <dbReference type="SAM" id="MobiDB-lite"/>
    </source>
</evidence>
<evidence type="ECO:0000256" key="11">
    <source>
        <dbReference type="ARBA" id="ARBA00023212"/>
    </source>
</evidence>
<dbReference type="Proteomes" id="UP000279236">
    <property type="component" value="Unassembled WGS sequence"/>
</dbReference>
<evidence type="ECO:0000256" key="8">
    <source>
        <dbReference type="ARBA" id="ARBA00022701"/>
    </source>
</evidence>
<dbReference type="GO" id="GO:0044732">
    <property type="term" value="C:mitotic spindle pole body"/>
    <property type="evidence" value="ECO:0007669"/>
    <property type="project" value="TreeGrafter"/>
</dbReference>
<evidence type="ECO:0000256" key="5">
    <source>
        <dbReference type="ARBA" id="ARBA00020497"/>
    </source>
</evidence>
<evidence type="ECO:0000256" key="3">
    <source>
        <dbReference type="ARBA" id="ARBA00004629"/>
    </source>
</evidence>
<sequence length="296" mass="31100">MSPSHPLRRISTGSLSGLARSTDRSTKSAAELDFLAPALTELADEAATLAANMQRVGQLHDALGTFNEGFSAYLYAMKMNAFCIEWDEAPDPSSWARKEELERLEARTAVASGSGNVLASSSSSATRASNAPPTPGREPSSPGGYAGDMTYATVYDDEQSRRTTTAAKARPGAAAGPSGAGAGGRPSALKKPTATTAAAKKAALAAKKKRDIEVSRIIDTQLPLEYRGGDMDARLGMEKVIGRLMDSEEGLAIAEIVAPPELPHPRVNKALIALVAKKLVAKNMTKGKTIYGWVGQ</sequence>
<dbReference type="STRING" id="105984.A0A427YA76"/>
<name>A0A427YA76_9TREE</name>
<dbReference type="OrthoDB" id="5586015at2759"/>
<evidence type="ECO:0000313" key="16">
    <source>
        <dbReference type="EMBL" id="RSH88061.1"/>
    </source>
</evidence>
<feature type="compositionally biased region" description="Low complexity" evidence="15">
    <location>
        <begin position="162"/>
        <end position="177"/>
    </location>
</feature>
<keyword evidence="6" id="KW-0158">Chromosome</keyword>
<evidence type="ECO:0000256" key="14">
    <source>
        <dbReference type="ARBA" id="ARBA00030453"/>
    </source>
</evidence>
<keyword evidence="8" id="KW-0493">Microtubule</keyword>
<reference evidence="16 17" key="1">
    <citation type="submission" date="2018-11" db="EMBL/GenBank/DDBJ databases">
        <title>Genome sequence of Apiotrichum porosum DSM 27194.</title>
        <authorList>
            <person name="Aliyu H."/>
            <person name="Gorte O."/>
            <person name="Ochsenreither K."/>
        </authorList>
    </citation>
    <scope>NUCLEOTIDE SEQUENCE [LARGE SCALE GENOMIC DNA]</scope>
    <source>
        <strain evidence="16 17">DSM 27194</strain>
    </source>
</reference>
<dbReference type="AlphaFoldDB" id="A0A427YA76"/>
<organism evidence="16 17">
    <name type="scientific">Apiotrichum porosum</name>
    <dbReference type="NCBI Taxonomy" id="105984"/>
    <lineage>
        <taxon>Eukaryota</taxon>
        <taxon>Fungi</taxon>
        <taxon>Dikarya</taxon>
        <taxon>Basidiomycota</taxon>
        <taxon>Agaricomycotina</taxon>
        <taxon>Tremellomycetes</taxon>
        <taxon>Trichosporonales</taxon>
        <taxon>Trichosporonaceae</taxon>
        <taxon>Apiotrichum</taxon>
    </lineage>
</organism>
<accession>A0A427YA76</accession>
<protein>
    <recommendedName>
        <fullName evidence="5">DASH complex subunit DAM1</fullName>
    </recommendedName>
    <alternativeName>
        <fullName evidence="14">Outer kinetochore protein DAM1</fullName>
    </alternativeName>
</protein>
<evidence type="ECO:0000256" key="13">
    <source>
        <dbReference type="ARBA" id="ARBA00023328"/>
    </source>
</evidence>
<dbReference type="Pfam" id="PF08653">
    <property type="entry name" value="DASH_Dam1"/>
    <property type="match status" value="1"/>
</dbReference>
<dbReference type="GO" id="GO:1990537">
    <property type="term" value="C:mitotic spindle polar microtubule"/>
    <property type="evidence" value="ECO:0007669"/>
    <property type="project" value="TreeGrafter"/>
</dbReference>
<comment type="subcellular location">
    <subcellularLocation>
        <location evidence="3">Chromosome</location>
        <location evidence="3">Centromere</location>
        <location evidence="3">Kinetochore</location>
    </subcellularLocation>
    <subcellularLocation>
        <location evidence="2">Cytoplasm</location>
        <location evidence="2">Cytoskeleton</location>
        <location evidence="2">Spindle</location>
    </subcellularLocation>
    <subcellularLocation>
        <location evidence="1">Nucleus</location>
    </subcellularLocation>
</comment>
<comment type="caution">
    <text evidence="16">The sequence shown here is derived from an EMBL/GenBank/DDBJ whole genome shotgun (WGS) entry which is preliminary data.</text>
</comment>
<evidence type="ECO:0000256" key="10">
    <source>
        <dbReference type="ARBA" id="ARBA00022838"/>
    </source>
</evidence>
<feature type="region of interest" description="Disordered" evidence="15">
    <location>
        <begin position="1"/>
        <end position="22"/>
    </location>
</feature>
<proteinExistence type="inferred from homology"/>
<dbReference type="EMBL" id="RSCE01000001">
    <property type="protein sequence ID" value="RSH88061.1"/>
    <property type="molecule type" value="Genomic_DNA"/>
</dbReference>
<dbReference type="GO" id="GO:1990758">
    <property type="term" value="P:mitotic sister chromatid biorientation"/>
    <property type="evidence" value="ECO:0007669"/>
    <property type="project" value="TreeGrafter"/>
</dbReference>
<evidence type="ECO:0000256" key="7">
    <source>
        <dbReference type="ARBA" id="ARBA00022490"/>
    </source>
</evidence>
<keyword evidence="7" id="KW-0963">Cytoplasm</keyword>
<keyword evidence="12" id="KW-0539">Nucleus</keyword>
<evidence type="ECO:0000256" key="1">
    <source>
        <dbReference type="ARBA" id="ARBA00004123"/>
    </source>
</evidence>
<evidence type="ECO:0000256" key="6">
    <source>
        <dbReference type="ARBA" id="ARBA00022454"/>
    </source>
</evidence>
<dbReference type="PANTHER" id="PTHR28113:SF1">
    <property type="entry name" value="DASH COMPLEX SUBUNIT DAM1"/>
    <property type="match status" value="1"/>
</dbReference>
<feature type="compositionally biased region" description="Low complexity" evidence="15">
    <location>
        <begin position="111"/>
        <end position="131"/>
    </location>
</feature>
<feature type="compositionally biased region" description="Low complexity" evidence="15">
    <location>
        <begin position="185"/>
        <end position="195"/>
    </location>
</feature>
<keyword evidence="9" id="KW-0159">Chromosome partition</keyword>
<dbReference type="InterPro" id="IPR013962">
    <property type="entry name" value="DASH_Dam1"/>
</dbReference>
<gene>
    <name evidence="16" type="ORF">EHS24_000588</name>
</gene>
<evidence type="ECO:0000256" key="12">
    <source>
        <dbReference type="ARBA" id="ARBA00023242"/>
    </source>
</evidence>
<evidence type="ECO:0000256" key="2">
    <source>
        <dbReference type="ARBA" id="ARBA00004186"/>
    </source>
</evidence>
<evidence type="ECO:0000313" key="17">
    <source>
        <dbReference type="Proteomes" id="UP000279236"/>
    </source>
</evidence>
<keyword evidence="10" id="KW-0995">Kinetochore</keyword>
<dbReference type="GeneID" id="39585131"/>